<evidence type="ECO:0000256" key="2">
    <source>
        <dbReference type="ARBA" id="ARBA00022670"/>
    </source>
</evidence>
<proteinExistence type="inferred from homology"/>
<dbReference type="InterPro" id="IPR004635">
    <property type="entry name" value="Pept_S49_SppA"/>
</dbReference>
<dbReference type="EMBL" id="MFNE01000003">
    <property type="protein sequence ID" value="OGG97184.1"/>
    <property type="molecule type" value="Genomic_DNA"/>
</dbReference>
<dbReference type="Pfam" id="PF01343">
    <property type="entry name" value="Peptidase_S49"/>
    <property type="match status" value="1"/>
</dbReference>
<dbReference type="Proteomes" id="UP000178449">
    <property type="component" value="Unassembled WGS sequence"/>
</dbReference>
<dbReference type="InterPro" id="IPR029045">
    <property type="entry name" value="ClpP/crotonase-like_dom_sf"/>
</dbReference>
<gene>
    <name evidence="6" type="ORF">A2527_10230</name>
</gene>
<dbReference type="AlphaFoldDB" id="A0A1F6GGE0"/>
<organism evidence="6 7">
    <name type="scientific">Candidatus Lambdaproteobacteria bacterium RIFOXYD2_FULL_50_16</name>
    <dbReference type="NCBI Taxonomy" id="1817772"/>
    <lineage>
        <taxon>Bacteria</taxon>
        <taxon>Pseudomonadati</taxon>
        <taxon>Pseudomonadota</taxon>
        <taxon>Candidatus Lambdaproteobacteria</taxon>
    </lineage>
</organism>
<dbReference type="Gene3D" id="6.20.330.10">
    <property type="match status" value="1"/>
</dbReference>
<dbReference type="InterPro" id="IPR047272">
    <property type="entry name" value="S49_SppA_C"/>
</dbReference>
<comment type="caution">
    <text evidence="6">The sequence shown here is derived from an EMBL/GenBank/DDBJ whole genome shotgun (WGS) entry which is preliminary data.</text>
</comment>
<dbReference type="GO" id="GO:0006508">
    <property type="term" value="P:proteolysis"/>
    <property type="evidence" value="ECO:0007669"/>
    <property type="project" value="UniProtKB-KW"/>
</dbReference>
<dbReference type="NCBIfam" id="TIGR00706">
    <property type="entry name" value="SppA_dom"/>
    <property type="match status" value="1"/>
</dbReference>
<comment type="similarity">
    <text evidence="1">Belongs to the peptidase S49 family.</text>
</comment>
<evidence type="ECO:0000313" key="6">
    <source>
        <dbReference type="EMBL" id="OGG97184.1"/>
    </source>
</evidence>
<keyword evidence="4" id="KW-0720">Serine protease</keyword>
<evidence type="ECO:0000259" key="5">
    <source>
        <dbReference type="Pfam" id="PF01343"/>
    </source>
</evidence>
<dbReference type="PANTHER" id="PTHR42987">
    <property type="entry name" value="PEPTIDASE S49"/>
    <property type="match status" value="1"/>
</dbReference>
<name>A0A1F6GGE0_9PROT</name>
<keyword evidence="2" id="KW-0645">Protease</keyword>
<dbReference type="SUPFAM" id="SSF52096">
    <property type="entry name" value="ClpP/crotonase"/>
    <property type="match status" value="1"/>
</dbReference>
<protein>
    <recommendedName>
        <fullName evidence="5">Peptidase S49 domain-containing protein</fullName>
    </recommendedName>
</protein>
<evidence type="ECO:0000256" key="4">
    <source>
        <dbReference type="ARBA" id="ARBA00022825"/>
    </source>
</evidence>
<keyword evidence="3" id="KW-0378">Hydrolase</keyword>
<evidence type="ECO:0000256" key="1">
    <source>
        <dbReference type="ARBA" id="ARBA00008683"/>
    </source>
</evidence>
<accession>A0A1F6GGE0</accession>
<dbReference type="Gene3D" id="3.90.226.10">
    <property type="entry name" value="2-enoyl-CoA Hydratase, Chain A, domain 1"/>
    <property type="match status" value="1"/>
</dbReference>
<dbReference type="STRING" id="1817772.A2527_10230"/>
<dbReference type="CDD" id="cd07023">
    <property type="entry name" value="S49_Sppa_N_C"/>
    <property type="match status" value="1"/>
</dbReference>
<reference evidence="6 7" key="1">
    <citation type="journal article" date="2016" name="Nat. Commun.">
        <title>Thousands of microbial genomes shed light on interconnected biogeochemical processes in an aquifer system.</title>
        <authorList>
            <person name="Anantharaman K."/>
            <person name="Brown C.T."/>
            <person name="Hug L.A."/>
            <person name="Sharon I."/>
            <person name="Castelle C.J."/>
            <person name="Probst A.J."/>
            <person name="Thomas B.C."/>
            <person name="Singh A."/>
            <person name="Wilkins M.J."/>
            <person name="Karaoz U."/>
            <person name="Brodie E.L."/>
            <person name="Williams K.H."/>
            <person name="Hubbard S.S."/>
            <person name="Banfield J.F."/>
        </authorList>
    </citation>
    <scope>NUCLEOTIDE SEQUENCE [LARGE SCALE GENOMIC DNA]</scope>
</reference>
<dbReference type="InterPro" id="IPR002142">
    <property type="entry name" value="Peptidase_S49"/>
</dbReference>
<evidence type="ECO:0000256" key="3">
    <source>
        <dbReference type="ARBA" id="ARBA00022801"/>
    </source>
</evidence>
<dbReference type="PANTHER" id="PTHR42987:SF4">
    <property type="entry name" value="PROTEASE SOHB-RELATED"/>
    <property type="match status" value="1"/>
</dbReference>
<feature type="domain" description="Peptidase S49" evidence="5">
    <location>
        <begin position="98"/>
        <end position="247"/>
    </location>
</feature>
<dbReference type="GO" id="GO:0008236">
    <property type="term" value="F:serine-type peptidase activity"/>
    <property type="evidence" value="ECO:0007669"/>
    <property type="project" value="UniProtKB-KW"/>
</dbReference>
<evidence type="ECO:0000313" key="7">
    <source>
        <dbReference type="Proteomes" id="UP000178449"/>
    </source>
</evidence>
<sequence>MALPFDSSSFWQRHPWVRPLLVLALLLWLAARFSNQALGPQIGVLAIEGVILDSESLLNKIKTLEEEERVSAVLVRINSPGGGAASSQEIFGALKRLGAKKPVYASVSSVAASGGYYVALSAKKIYANPASLMGSIGVILQSLNVSEAFGKLGLKMETIKAGKNKDIGNMFRPMSEEERQLLSGVLSDVHDQFIGAIVENRPLSEAEVRALADGRIFTGRQALEAKLIDGLLGFEEVVSLITAEVGLERAELYYPKDTKRDLMERLGLEEASHFLEGFKTQGLILLDPKLR</sequence>